<dbReference type="EMBL" id="NKUJ01000064">
    <property type="protein sequence ID" value="RMJ15444.1"/>
    <property type="molecule type" value="Genomic_DNA"/>
</dbReference>
<dbReference type="PANTHER" id="PTHR37534">
    <property type="entry name" value="TRANSCRIPTIONAL ACTIVATOR PROTEIN UGA3"/>
    <property type="match status" value="1"/>
</dbReference>
<dbReference type="GO" id="GO:0008270">
    <property type="term" value="F:zinc ion binding"/>
    <property type="evidence" value="ECO:0007669"/>
    <property type="project" value="InterPro"/>
</dbReference>
<comment type="caution">
    <text evidence="4">The sequence shown here is derived from an EMBL/GenBank/DDBJ whole genome shotgun (WGS) entry which is preliminary data.</text>
</comment>
<name>A0A3M2SD01_9HYPO</name>
<keyword evidence="2" id="KW-0539">Nucleus</keyword>
<dbReference type="GO" id="GO:0000976">
    <property type="term" value="F:transcription cis-regulatory region binding"/>
    <property type="evidence" value="ECO:0007669"/>
    <property type="project" value="TreeGrafter"/>
</dbReference>
<dbReference type="InterPro" id="IPR001138">
    <property type="entry name" value="Zn2Cys6_DnaBD"/>
</dbReference>
<dbReference type="Pfam" id="PF00172">
    <property type="entry name" value="Zn_clus"/>
    <property type="match status" value="1"/>
</dbReference>
<organism evidence="4 5">
    <name type="scientific">Fusarium kuroshium</name>
    <dbReference type="NCBI Taxonomy" id="2010991"/>
    <lineage>
        <taxon>Eukaryota</taxon>
        <taxon>Fungi</taxon>
        <taxon>Dikarya</taxon>
        <taxon>Ascomycota</taxon>
        <taxon>Pezizomycotina</taxon>
        <taxon>Sordariomycetes</taxon>
        <taxon>Hypocreomycetidae</taxon>
        <taxon>Hypocreales</taxon>
        <taxon>Nectriaceae</taxon>
        <taxon>Fusarium</taxon>
        <taxon>Fusarium solani species complex</taxon>
    </lineage>
</organism>
<evidence type="ECO:0000256" key="1">
    <source>
        <dbReference type="ARBA" id="ARBA00004123"/>
    </source>
</evidence>
<dbReference type="SUPFAM" id="SSF57701">
    <property type="entry name" value="Zn2/Cys6 DNA-binding domain"/>
    <property type="match status" value="1"/>
</dbReference>
<dbReference type="GO" id="GO:0000981">
    <property type="term" value="F:DNA-binding transcription factor activity, RNA polymerase II-specific"/>
    <property type="evidence" value="ECO:0007669"/>
    <property type="project" value="InterPro"/>
</dbReference>
<protein>
    <recommendedName>
        <fullName evidence="3">Zn(2)-C6 fungal-type domain-containing protein</fullName>
    </recommendedName>
</protein>
<dbReference type="PANTHER" id="PTHR37534:SF15">
    <property type="entry name" value="ZN(II)2CYS6 TRANSCRIPTION FACTOR (EUROFUNG)"/>
    <property type="match status" value="1"/>
</dbReference>
<dbReference type="OrthoDB" id="3251668at2759"/>
<dbReference type="GO" id="GO:0045944">
    <property type="term" value="P:positive regulation of transcription by RNA polymerase II"/>
    <property type="evidence" value="ECO:0007669"/>
    <property type="project" value="TreeGrafter"/>
</dbReference>
<reference evidence="4 5" key="1">
    <citation type="submission" date="2017-06" db="EMBL/GenBank/DDBJ databases">
        <title>Comparative genomic analysis of Ambrosia Fusariam Clade fungi.</title>
        <authorList>
            <person name="Stajich J.E."/>
            <person name="Carrillo J."/>
            <person name="Kijimoto T."/>
            <person name="Eskalen A."/>
            <person name="O'Donnell K."/>
            <person name="Kasson M."/>
        </authorList>
    </citation>
    <scope>NUCLEOTIDE SEQUENCE [LARGE SCALE GENOMIC DNA]</scope>
    <source>
        <strain evidence="4">UCR3666</strain>
    </source>
</reference>
<gene>
    <name evidence="4" type="ORF">CDV36_004885</name>
</gene>
<dbReference type="Proteomes" id="UP000277212">
    <property type="component" value="Unassembled WGS sequence"/>
</dbReference>
<comment type="subcellular location">
    <subcellularLocation>
        <location evidence="1">Nucleus</location>
    </subcellularLocation>
</comment>
<proteinExistence type="predicted"/>
<feature type="domain" description="Zn(2)-C6 fungal-type" evidence="3">
    <location>
        <begin position="3"/>
        <end position="31"/>
    </location>
</feature>
<dbReference type="Pfam" id="PF11951">
    <property type="entry name" value="Fungal_trans_2"/>
    <property type="match status" value="1"/>
</dbReference>
<dbReference type="InterPro" id="IPR021858">
    <property type="entry name" value="Fun_TF"/>
</dbReference>
<evidence type="ECO:0000259" key="3">
    <source>
        <dbReference type="PROSITE" id="PS50048"/>
    </source>
</evidence>
<dbReference type="PROSITE" id="PS00463">
    <property type="entry name" value="ZN2_CY6_FUNGAL_1"/>
    <property type="match status" value="1"/>
</dbReference>
<dbReference type="CDD" id="cd00067">
    <property type="entry name" value="GAL4"/>
    <property type="match status" value="1"/>
</dbReference>
<evidence type="ECO:0000313" key="4">
    <source>
        <dbReference type="EMBL" id="RMJ15444.1"/>
    </source>
</evidence>
<evidence type="ECO:0000313" key="5">
    <source>
        <dbReference type="Proteomes" id="UP000277212"/>
    </source>
</evidence>
<keyword evidence="5" id="KW-1185">Reference proteome</keyword>
<dbReference type="GO" id="GO:0005634">
    <property type="term" value="C:nucleus"/>
    <property type="evidence" value="ECO:0007669"/>
    <property type="project" value="UniProtKB-SubCell"/>
</dbReference>
<evidence type="ECO:0000256" key="2">
    <source>
        <dbReference type="ARBA" id="ARBA00023242"/>
    </source>
</evidence>
<dbReference type="Gene3D" id="4.10.240.10">
    <property type="entry name" value="Zn(2)-C6 fungal-type DNA-binding domain"/>
    <property type="match status" value="1"/>
</dbReference>
<dbReference type="AlphaFoldDB" id="A0A3M2SD01"/>
<dbReference type="STRING" id="2010991.A0A3M2SD01"/>
<dbReference type="SMART" id="SM00066">
    <property type="entry name" value="GAL4"/>
    <property type="match status" value="1"/>
</dbReference>
<dbReference type="PROSITE" id="PS50048">
    <property type="entry name" value="ZN2_CY6_FUNGAL_2"/>
    <property type="match status" value="1"/>
</dbReference>
<accession>A0A3M2SD01</accession>
<sequence>MKGCSMCSKRRIRCDNSRPTCTKCLRKGLECPGYEPKLRWVGGPAVRGRLKMFQPLASSADIQPSIDASFHSFLGYPLQELVDYYDKHLCKIMVWVDSVDNIYRRYVLPLAQTNLTVRLSVAAVSAQHAAASLGACLMSEDARNKAISMISRHITDVTNHLANGYEIDKQLSLDDAEWMLACMLVLSCYEMAHSGASAAEIHRSAARSLVNTLPTAQCRKSMLFMSLRNMLSTYEVFASTTCFDLESVQDAILPISEVGTVLLDESILFAEYLGLLHQATVLARQPHRVQAPSRDWRTDFEMARGTTLMIGGRLSITTQQRRDLIRLVDIHHNAALLYLSRCLGYGTTCETMAAFSDLKRQLLAFNDISDWTHNLAWPVFIAGVECHGDEQDQRIVSDLYETIVQVTRLKSYREVLCFLQDFWSGSDPDWQVLAREWELLGKRVLPY</sequence>
<dbReference type="InterPro" id="IPR036864">
    <property type="entry name" value="Zn2-C6_fun-type_DNA-bd_sf"/>
</dbReference>